<organism evidence="2 3">
    <name type="scientific">Paramecium primaurelia</name>
    <dbReference type="NCBI Taxonomy" id="5886"/>
    <lineage>
        <taxon>Eukaryota</taxon>
        <taxon>Sar</taxon>
        <taxon>Alveolata</taxon>
        <taxon>Ciliophora</taxon>
        <taxon>Intramacronucleata</taxon>
        <taxon>Oligohymenophorea</taxon>
        <taxon>Peniculida</taxon>
        <taxon>Parameciidae</taxon>
        <taxon>Paramecium</taxon>
    </lineage>
</organism>
<gene>
    <name evidence="2" type="ORF">PPRIM_AZ9-3.1.T1160116</name>
</gene>
<dbReference type="OMA" id="IEEPHTV"/>
<evidence type="ECO:0000313" key="2">
    <source>
        <dbReference type="EMBL" id="CAD8101754.1"/>
    </source>
</evidence>
<keyword evidence="3" id="KW-1185">Reference proteome</keyword>
<dbReference type="Proteomes" id="UP000688137">
    <property type="component" value="Unassembled WGS sequence"/>
</dbReference>
<name>A0A8S1PFI6_PARPR</name>
<evidence type="ECO:0000256" key="1">
    <source>
        <dbReference type="SAM" id="MobiDB-lite"/>
    </source>
</evidence>
<feature type="region of interest" description="Disordered" evidence="1">
    <location>
        <begin position="1"/>
        <end position="23"/>
    </location>
</feature>
<dbReference type="AlphaFoldDB" id="A0A8S1PFI6"/>
<accession>A0A8S1PFI6</accession>
<protein>
    <submittedName>
        <fullName evidence="2">Uncharacterized protein</fullName>
    </submittedName>
</protein>
<sequence>MKKDQEYQKNQNKNEENVQNIEEPRTVLINQPFNILQTQNILVFEFKPDTINQLNLLRFKYALAKKIIKKSNK</sequence>
<proteinExistence type="predicted"/>
<feature type="compositionally biased region" description="Basic and acidic residues" evidence="1">
    <location>
        <begin position="1"/>
        <end position="16"/>
    </location>
</feature>
<evidence type="ECO:0000313" key="3">
    <source>
        <dbReference type="Proteomes" id="UP000688137"/>
    </source>
</evidence>
<comment type="caution">
    <text evidence="2">The sequence shown here is derived from an EMBL/GenBank/DDBJ whole genome shotgun (WGS) entry which is preliminary data.</text>
</comment>
<dbReference type="EMBL" id="CAJJDM010000119">
    <property type="protein sequence ID" value="CAD8101754.1"/>
    <property type="molecule type" value="Genomic_DNA"/>
</dbReference>
<reference evidence="2" key="1">
    <citation type="submission" date="2021-01" db="EMBL/GenBank/DDBJ databases">
        <authorList>
            <consortium name="Genoscope - CEA"/>
            <person name="William W."/>
        </authorList>
    </citation>
    <scope>NUCLEOTIDE SEQUENCE</scope>
</reference>